<proteinExistence type="predicted"/>
<dbReference type="Proteomes" id="UP001552299">
    <property type="component" value="Unassembled WGS sequence"/>
</dbReference>
<reference evidence="2 3" key="1">
    <citation type="journal article" date="2024" name="Plant Biotechnol. J.">
        <title>Dendrobium thyrsiflorum genome and its molecular insights into genes involved in important horticultural traits.</title>
        <authorList>
            <person name="Chen B."/>
            <person name="Wang J.Y."/>
            <person name="Zheng P.J."/>
            <person name="Li K.L."/>
            <person name="Liang Y.M."/>
            <person name="Chen X.F."/>
            <person name="Zhang C."/>
            <person name="Zhao X."/>
            <person name="He X."/>
            <person name="Zhang G.Q."/>
            <person name="Liu Z.J."/>
            <person name="Xu Q."/>
        </authorList>
    </citation>
    <scope>NUCLEOTIDE SEQUENCE [LARGE SCALE GENOMIC DNA]</scope>
    <source>
        <strain evidence="2">GZMU011</strain>
    </source>
</reference>
<evidence type="ECO:0000313" key="2">
    <source>
        <dbReference type="EMBL" id="KAL0913225.1"/>
    </source>
</evidence>
<dbReference type="EMBL" id="JANQDX010000013">
    <property type="protein sequence ID" value="KAL0913225.1"/>
    <property type="molecule type" value="Genomic_DNA"/>
</dbReference>
<evidence type="ECO:0000313" key="3">
    <source>
        <dbReference type="Proteomes" id="UP001552299"/>
    </source>
</evidence>
<keyword evidence="3" id="KW-1185">Reference proteome</keyword>
<organism evidence="2 3">
    <name type="scientific">Dendrobium thyrsiflorum</name>
    <name type="common">Pinecone-like raceme dendrobium</name>
    <name type="synonym">Orchid</name>
    <dbReference type="NCBI Taxonomy" id="117978"/>
    <lineage>
        <taxon>Eukaryota</taxon>
        <taxon>Viridiplantae</taxon>
        <taxon>Streptophyta</taxon>
        <taxon>Embryophyta</taxon>
        <taxon>Tracheophyta</taxon>
        <taxon>Spermatophyta</taxon>
        <taxon>Magnoliopsida</taxon>
        <taxon>Liliopsida</taxon>
        <taxon>Asparagales</taxon>
        <taxon>Orchidaceae</taxon>
        <taxon>Epidendroideae</taxon>
        <taxon>Malaxideae</taxon>
        <taxon>Dendrobiinae</taxon>
        <taxon>Dendrobium</taxon>
    </lineage>
</organism>
<feature type="compositionally biased region" description="Basic and acidic residues" evidence="1">
    <location>
        <begin position="1"/>
        <end position="20"/>
    </location>
</feature>
<protein>
    <submittedName>
        <fullName evidence="2">Uncharacterized protein</fullName>
    </submittedName>
</protein>
<dbReference type="AlphaFoldDB" id="A0ABD0UKA7"/>
<evidence type="ECO:0000256" key="1">
    <source>
        <dbReference type="SAM" id="MobiDB-lite"/>
    </source>
</evidence>
<gene>
    <name evidence="2" type="ORF">M5K25_016669</name>
</gene>
<comment type="caution">
    <text evidence="2">The sequence shown here is derived from an EMBL/GenBank/DDBJ whole genome shotgun (WGS) entry which is preliminary data.</text>
</comment>
<name>A0ABD0UKA7_DENTH</name>
<feature type="region of interest" description="Disordered" evidence="1">
    <location>
        <begin position="1"/>
        <end position="49"/>
    </location>
</feature>
<accession>A0ABD0UKA7</accession>
<sequence length="118" mass="13803">MEPFQREDSGGRYGERHEYGGQEQRGANWERREGNYGRQGADFEGRRGDFEGGHGFRTFWQGLTNMGYRVRSCDKVGNQAIRDASIKVFYFSLMLSPVVSVWDCTIRKIMYSFRPEWV</sequence>
<feature type="compositionally biased region" description="Basic and acidic residues" evidence="1">
    <location>
        <begin position="28"/>
        <end position="49"/>
    </location>
</feature>